<dbReference type="SMART" id="SM00913">
    <property type="entry name" value="IBN_N"/>
    <property type="match status" value="1"/>
</dbReference>
<sequence length="1090" mass="125324">MDANVLLECFACTLSANQNIRQQAELRLKELSNAPGFLGGCLDIIGSKNLVSIDTNVRKAAAVYFKNRIVKYWMIPVTKDTLIYIDNDEKPVIKDRILEVMINSDYHIQQQLIPVLRVLISFEFPQRWGNLLNDTGDLLQQVPESSNSDDASYTSLYTGLLCFSEICRKFRWVSNEDREKELDPIIQQVFPHLLNIGNNILADPSQLTEFKAEILKLILKIYKFVTYFDLPKILQTRDAVISWGQFHGSIFNLQAPAYIETQFKSLNEREKSILHISKCYKWSLANLYRLFTRYSSNGISKKYNYTDFHKMFLNELIPQLIQNFLQIIEQWCSKLRWLPISALYYLLQFLSHSVTQKSTWLLIKPFFETLISHFIYPLLCPMDEILEIYEADPLEYIHINFDIYDEINTPDIAALGLLVTFVDKRKNSTLDTIVNFAYLHLQQLVGAVSAGDTTLETAKKIEGILRLIGCISHYILIPQSKYYPQMETFLNKLILPNLNSNYEFVRARALEITSKFADLEFEENGEFHTIAKIFHAVDENFDLQTKSLPLALQCALAIQSYLPKQQFKDAMGSIILPIMSKLLELSEEIDNDSISIVMQDCVENFSEQLQPFGVDLMTKLVEQFMRLCQEVNESTKEMEESGGIDYDASDDSSEKIMAAIGLLNTMITVLLSFENSQSILVKLEEVYYPIIEYVIVNKIDDLFAEIGELIENSTFLLRSISPTMWRVFKLLSQSFHHDGNPAALNGGGIALLYTEELIPSLNNFLIYGQADLLENDEIINGFFGIFMAIVDGDEEQVDFNDISFACELGQNFILTLRQKSTPFLMTILGKVLGIFQNMTNDKLHVRNNSYDVNVSNVIVATFIYDLPNAIAFLEHSGFIEVFFERWMKLIPMLKRVYDIKLSILGLISIVSDNEILAKFESGGNNNFAIGLVNSIIHLLKLLPDAIKNLEERRKNFNELDDEGMQRLWEQDQEAFNKFTRGGDEDDDEEYEDFGDEAEDSTNNEEFDSFLKEQEESFKLKSSGFYDEDDEQINEDPLSSTPLDNLNVFKFFKDFLISLQSNDLHKYQSLFGKLNESDQHVIQDVFEIVTD</sequence>
<evidence type="ECO:0000256" key="4">
    <source>
        <dbReference type="ARBA" id="ARBA00022490"/>
    </source>
</evidence>
<dbReference type="GO" id="GO:0005635">
    <property type="term" value="C:nuclear envelope"/>
    <property type="evidence" value="ECO:0007669"/>
    <property type="project" value="TreeGrafter"/>
</dbReference>
<dbReference type="InterPro" id="IPR001494">
    <property type="entry name" value="Importin-beta_N"/>
</dbReference>
<keyword evidence="3" id="KW-0813">Transport</keyword>
<evidence type="ECO:0000313" key="9">
    <source>
        <dbReference type="EMBL" id="CAH2350487.1"/>
    </source>
</evidence>
<dbReference type="Proteomes" id="UP000837801">
    <property type="component" value="Unassembled WGS sequence"/>
</dbReference>
<evidence type="ECO:0000256" key="3">
    <source>
        <dbReference type="ARBA" id="ARBA00022448"/>
    </source>
</evidence>
<feature type="domain" description="Importin N-terminal" evidence="8">
    <location>
        <begin position="24"/>
        <end position="103"/>
    </location>
</feature>
<keyword evidence="6" id="KW-0539">Nucleus</keyword>
<dbReference type="AlphaFoldDB" id="A0A9P0VWI3"/>
<dbReference type="Gene3D" id="1.25.10.10">
    <property type="entry name" value="Leucine-rich Repeat Variant"/>
    <property type="match status" value="1"/>
</dbReference>
<gene>
    <name evidence="9" type="ORF">CLIB1423_01S11232</name>
</gene>
<name>A0A9P0VWI3_9ASCO</name>
<evidence type="ECO:0000256" key="1">
    <source>
        <dbReference type="ARBA" id="ARBA00004123"/>
    </source>
</evidence>
<proteinExistence type="predicted"/>
<dbReference type="SUPFAM" id="SSF48371">
    <property type="entry name" value="ARM repeat"/>
    <property type="match status" value="1"/>
</dbReference>
<evidence type="ECO:0000256" key="6">
    <source>
        <dbReference type="ARBA" id="ARBA00023242"/>
    </source>
</evidence>
<evidence type="ECO:0000256" key="5">
    <source>
        <dbReference type="ARBA" id="ARBA00022927"/>
    </source>
</evidence>
<dbReference type="PROSITE" id="PS50166">
    <property type="entry name" value="IMPORTIN_B_NT"/>
    <property type="match status" value="1"/>
</dbReference>
<dbReference type="OrthoDB" id="760868at2759"/>
<protein>
    <submittedName>
        <fullName evidence="9">Nonsense-mediated mRNA decay protein 5</fullName>
    </submittedName>
</protein>
<evidence type="ECO:0000313" key="10">
    <source>
        <dbReference type="Proteomes" id="UP000837801"/>
    </source>
</evidence>
<keyword evidence="10" id="KW-1185">Reference proteome</keyword>
<evidence type="ECO:0000256" key="2">
    <source>
        <dbReference type="ARBA" id="ARBA00004496"/>
    </source>
</evidence>
<keyword evidence="4" id="KW-0963">Cytoplasm</keyword>
<keyword evidence="5" id="KW-0653">Protein transport</keyword>
<comment type="subcellular location">
    <subcellularLocation>
        <location evidence="2">Cytoplasm</location>
    </subcellularLocation>
    <subcellularLocation>
        <location evidence="1">Nucleus</location>
    </subcellularLocation>
</comment>
<feature type="compositionally biased region" description="Acidic residues" evidence="7">
    <location>
        <begin position="983"/>
        <end position="1003"/>
    </location>
</feature>
<dbReference type="InterPro" id="IPR011989">
    <property type="entry name" value="ARM-like"/>
</dbReference>
<dbReference type="PANTHER" id="PTHR10997:SF18">
    <property type="entry name" value="D-IMPORTIN 7_RANBP7"/>
    <property type="match status" value="1"/>
</dbReference>
<reference evidence="9" key="1">
    <citation type="submission" date="2022-03" db="EMBL/GenBank/DDBJ databases">
        <authorList>
            <person name="Legras J.-L."/>
            <person name="Devillers H."/>
            <person name="Grondin C."/>
        </authorList>
    </citation>
    <scope>NUCLEOTIDE SEQUENCE</scope>
    <source>
        <strain evidence="9">CLIB 1423</strain>
    </source>
</reference>
<dbReference type="GO" id="GO:0006606">
    <property type="term" value="P:protein import into nucleus"/>
    <property type="evidence" value="ECO:0007669"/>
    <property type="project" value="TreeGrafter"/>
</dbReference>
<dbReference type="InterPro" id="IPR016024">
    <property type="entry name" value="ARM-type_fold"/>
</dbReference>
<organism evidence="9 10">
    <name type="scientific">[Candida] railenensis</name>
    <dbReference type="NCBI Taxonomy" id="45579"/>
    <lineage>
        <taxon>Eukaryota</taxon>
        <taxon>Fungi</taxon>
        <taxon>Dikarya</taxon>
        <taxon>Ascomycota</taxon>
        <taxon>Saccharomycotina</taxon>
        <taxon>Pichiomycetes</taxon>
        <taxon>Debaryomycetaceae</taxon>
        <taxon>Kurtzmaniella</taxon>
    </lineage>
</organism>
<dbReference type="GO" id="GO:0031267">
    <property type="term" value="F:small GTPase binding"/>
    <property type="evidence" value="ECO:0007669"/>
    <property type="project" value="InterPro"/>
</dbReference>
<feature type="region of interest" description="Disordered" evidence="7">
    <location>
        <begin position="978"/>
        <end position="1003"/>
    </location>
</feature>
<comment type="caution">
    <text evidence="9">The sequence shown here is derived from an EMBL/GenBank/DDBJ whole genome shotgun (WGS) entry which is preliminary data.</text>
</comment>
<dbReference type="Pfam" id="PF03810">
    <property type="entry name" value="IBN_N"/>
    <property type="match status" value="1"/>
</dbReference>
<dbReference type="EMBL" id="CAKXYY010000001">
    <property type="protein sequence ID" value="CAH2350487.1"/>
    <property type="molecule type" value="Genomic_DNA"/>
</dbReference>
<dbReference type="GO" id="GO:0005829">
    <property type="term" value="C:cytosol"/>
    <property type="evidence" value="ECO:0007669"/>
    <property type="project" value="TreeGrafter"/>
</dbReference>
<dbReference type="PANTHER" id="PTHR10997">
    <property type="entry name" value="IMPORTIN-7, 8, 11"/>
    <property type="match status" value="1"/>
</dbReference>
<evidence type="ECO:0000259" key="8">
    <source>
        <dbReference type="PROSITE" id="PS50166"/>
    </source>
</evidence>
<evidence type="ECO:0000256" key="7">
    <source>
        <dbReference type="SAM" id="MobiDB-lite"/>
    </source>
</evidence>
<accession>A0A9P0VWI3</accession>